<dbReference type="Proteomes" id="UP000018502">
    <property type="component" value="Unassembled WGS sequence"/>
</dbReference>
<proteinExistence type="predicted"/>
<organism evidence="1 2">
    <name type="scientific">Mycobacteroides abscessus MAB_091912_2446</name>
    <dbReference type="NCBI Taxonomy" id="1335414"/>
    <lineage>
        <taxon>Bacteria</taxon>
        <taxon>Bacillati</taxon>
        <taxon>Actinomycetota</taxon>
        <taxon>Actinomycetes</taxon>
        <taxon>Mycobacteriales</taxon>
        <taxon>Mycobacteriaceae</taxon>
        <taxon>Mycobacteroides</taxon>
        <taxon>Mycobacteroides abscessus</taxon>
    </lineage>
</organism>
<protein>
    <submittedName>
        <fullName evidence="1">Uncharacterized protein</fullName>
    </submittedName>
</protein>
<evidence type="ECO:0000313" key="1">
    <source>
        <dbReference type="EMBL" id="ESV62293.1"/>
    </source>
</evidence>
<name>A0A829MEQ3_9MYCO</name>
<comment type="caution">
    <text evidence="1">The sequence shown here is derived from an EMBL/GenBank/DDBJ whole genome shotgun (WGS) entry which is preliminary data.</text>
</comment>
<dbReference type="AlphaFoldDB" id="A0A829MEQ3"/>
<dbReference type="EMBL" id="AYTF01000002">
    <property type="protein sequence ID" value="ESV62293.1"/>
    <property type="molecule type" value="Genomic_DNA"/>
</dbReference>
<gene>
    <name evidence="1" type="ORF">L833_4698</name>
</gene>
<reference evidence="1 2" key="1">
    <citation type="journal article" date="2014" name="Emerg. Infect. Dis.">
        <title>High-level Relatedness among Mycobacterium abscessus subsp. massiliense Strains from Widely Separated Outbreaks.</title>
        <authorList>
            <person name="Tettelin H."/>
            <person name="Davidson R.M."/>
            <person name="Agrawal S."/>
            <person name="Aitken M.L."/>
            <person name="Shallom S."/>
            <person name="Hasan N.A."/>
            <person name="Strong M."/>
            <person name="Nogueira de Moura V.C."/>
            <person name="De Groote M.A."/>
            <person name="Duarte R.S."/>
            <person name="Hine E."/>
            <person name="Parankush S."/>
            <person name="Su Q."/>
            <person name="Daugherty S.C."/>
            <person name="Fraser C.M."/>
            <person name="Brown-Elliott B.A."/>
            <person name="Wallace R.J.Jr."/>
            <person name="Holland S.M."/>
            <person name="Sampaio E.P."/>
            <person name="Olivier K.N."/>
            <person name="Jackson M."/>
            <person name="Zelazny A.M."/>
        </authorList>
    </citation>
    <scope>NUCLEOTIDE SEQUENCE [LARGE SCALE GENOMIC DNA]</scope>
    <source>
        <strain evidence="1 2">MAB_091912_2446</strain>
    </source>
</reference>
<accession>A0A829MEQ3</accession>
<sequence length="101" mass="11003">MHGLHEVKDPDGYPGETFYQAYCTKCGDSCGYDSFGDFGAAVDEAINLGWFEVLTPMPSGGKEITDLLCPSCQFCELCGKPGSIGEVDDHLVCDDHYDYFG</sequence>
<evidence type="ECO:0000313" key="2">
    <source>
        <dbReference type="Proteomes" id="UP000018502"/>
    </source>
</evidence>